<dbReference type="STRING" id="225359.A0A2S4PKR7"/>
<gene>
    <name evidence="2" type="ORF">EPUL_004490</name>
</gene>
<dbReference type="Proteomes" id="UP000237438">
    <property type="component" value="Unassembled WGS sequence"/>
</dbReference>
<dbReference type="EMBL" id="PEDP01002582">
    <property type="protein sequence ID" value="POS82577.1"/>
    <property type="molecule type" value="Genomic_DNA"/>
</dbReference>
<dbReference type="GO" id="GO:0005737">
    <property type="term" value="C:cytoplasm"/>
    <property type="evidence" value="ECO:0007669"/>
    <property type="project" value="TreeGrafter"/>
</dbReference>
<dbReference type="PANTHER" id="PTHR11215:SF1">
    <property type="entry name" value="MYG1 EXONUCLEASE"/>
    <property type="match status" value="1"/>
</dbReference>
<protein>
    <submittedName>
        <fullName evidence="2">Putative UPF0160 protein C27H6.8</fullName>
    </submittedName>
</protein>
<comment type="similarity">
    <text evidence="1">Belongs to the MYG1 family.</text>
</comment>
<evidence type="ECO:0000313" key="3">
    <source>
        <dbReference type="Proteomes" id="UP000237438"/>
    </source>
</evidence>
<reference evidence="2 3" key="1">
    <citation type="submission" date="2017-10" db="EMBL/GenBank/DDBJ databases">
        <title>Development of genomic resources for the powdery mildew, Erysiphe pulchra.</title>
        <authorList>
            <person name="Wadl P.A."/>
            <person name="Mack B.M."/>
            <person name="Moore G."/>
            <person name="Beltz S.B."/>
        </authorList>
    </citation>
    <scope>NUCLEOTIDE SEQUENCE [LARGE SCALE GENOMIC DNA]</scope>
    <source>
        <strain evidence="2">Cflorida</strain>
    </source>
</reference>
<feature type="non-terminal residue" evidence="2">
    <location>
        <position position="356"/>
    </location>
</feature>
<evidence type="ECO:0000256" key="1">
    <source>
        <dbReference type="ARBA" id="ARBA00010105"/>
    </source>
</evidence>
<dbReference type="GO" id="GO:0005634">
    <property type="term" value="C:nucleus"/>
    <property type="evidence" value="ECO:0007669"/>
    <property type="project" value="TreeGrafter"/>
</dbReference>
<dbReference type="AlphaFoldDB" id="A0A2S4PKR7"/>
<evidence type="ECO:0000313" key="2">
    <source>
        <dbReference type="EMBL" id="POS82577.1"/>
    </source>
</evidence>
<sequence length="356" mass="40139">MFRNVIRMAEATTKKIKTLPVTIGTHNGCFHADEALAVYMLRLLPFYNNSQLIRSRDPKVLSTCHTVVDVGGEYSAACNRYDHHQRGFDVTFPNRSTKLSSAGLVFLHFGKAIIAQHLGVSENAADVQTIWEKLYTSFVEALDAHDNGISVYDDKEITAAGLEKKFSDNGFTLGAMVARLNPNWNDPLPSDPQKAQQIEDEKFLTASARMGEEFYRTLDYFSKSWLPARDFVHKAFTKRLENDSKGRVLVFEGQSVPWKDHLYDLENQEGAESRILYVLYPEKPTADSKWKIQCVPESKDSFQSRKPLPEAWRGYRDEELDRVSGIPGGVFVHAAGFIGGNKTYNGVMEMAIKALD</sequence>
<accession>A0A2S4PKR7</accession>
<dbReference type="OrthoDB" id="10265310at2759"/>
<dbReference type="PANTHER" id="PTHR11215">
    <property type="entry name" value="METAL DEPENDENT HYDROLASE - RELATED"/>
    <property type="match status" value="1"/>
</dbReference>
<proteinExistence type="inferred from homology"/>
<dbReference type="InterPro" id="IPR003226">
    <property type="entry name" value="MYG1_exonuclease"/>
</dbReference>
<dbReference type="Pfam" id="PF03690">
    <property type="entry name" value="MYG1_exonuc"/>
    <property type="match status" value="1"/>
</dbReference>
<organism evidence="2 3">
    <name type="scientific">Erysiphe pulchra</name>
    <dbReference type="NCBI Taxonomy" id="225359"/>
    <lineage>
        <taxon>Eukaryota</taxon>
        <taxon>Fungi</taxon>
        <taxon>Dikarya</taxon>
        <taxon>Ascomycota</taxon>
        <taxon>Pezizomycotina</taxon>
        <taxon>Leotiomycetes</taxon>
        <taxon>Erysiphales</taxon>
        <taxon>Erysiphaceae</taxon>
        <taxon>Erysiphe</taxon>
    </lineage>
</organism>
<keyword evidence="3" id="KW-1185">Reference proteome</keyword>
<name>A0A2S4PKR7_9PEZI</name>
<comment type="caution">
    <text evidence="2">The sequence shown here is derived from an EMBL/GenBank/DDBJ whole genome shotgun (WGS) entry which is preliminary data.</text>
</comment>